<dbReference type="Proteomes" id="UP001430377">
    <property type="component" value="Unassembled WGS sequence"/>
</dbReference>
<organism evidence="1 2">
    <name type="scientific">Haloarcula rubra</name>
    <dbReference type="NCBI Taxonomy" id="2487747"/>
    <lineage>
        <taxon>Archaea</taxon>
        <taxon>Methanobacteriati</taxon>
        <taxon>Methanobacteriota</taxon>
        <taxon>Stenosarchaea group</taxon>
        <taxon>Halobacteria</taxon>
        <taxon>Halobacteriales</taxon>
        <taxon>Haloarculaceae</taxon>
        <taxon>Haloarcula</taxon>
    </lineage>
</organism>
<evidence type="ECO:0000313" key="2">
    <source>
        <dbReference type="Proteomes" id="UP001430377"/>
    </source>
</evidence>
<proteinExistence type="predicted"/>
<dbReference type="EMBL" id="RKLR01000020">
    <property type="protein sequence ID" value="MBX0325840.1"/>
    <property type="molecule type" value="Genomic_DNA"/>
</dbReference>
<dbReference type="AlphaFoldDB" id="A0AAW4PX12"/>
<dbReference type="SUPFAM" id="SSF50249">
    <property type="entry name" value="Nucleic acid-binding proteins"/>
    <property type="match status" value="1"/>
</dbReference>
<accession>A0AAW4PX12</accession>
<dbReference type="InterPro" id="IPR012340">
    <property type="entry name" value="NA-bd_OB-fold"/>
</dbReference>
<reference evidence="1 2" key="1">
    <citation type="submission" date="2021-06" db="EMBL/GenBank/DDBJ databases">
        <title>Halomicroarcula sp. a new haloarchaeum isolated from saline soil.</title>
        <authorList>
            <person name="Duran-Viseras A."/>
            <person name="Sanchez-Porro C."/>
            <person name="Ventosa A."/>
        </authorList>
    </citation>
    <scope>NUCLEOTIDE SEQUENCE [LARGE SCALE GENOMIC DNA]</scope>
    <source>
        <strain evidence="1 2">F13</strain>
    </source>
</reference>
<dbReference type="CDD" id="cd04491">
    <property type="entry name" value="SoSSB_OBF"/>
    <property type="match status" value="1"/>
</dbReference>
<dbReference type="Gene3D" id="2.40.50.140">
    <property type="entry name" value="Nucleic acid-binding proteins"/>
    <property type="match status" value="1"/>
</dbReference>
<keyword evidence="1" id="KW-0238">DNA-binding</keyword>
<sequence length="283" mass="32429">MSIENSIGYEGWHEEQRVEQKAVVDETPELRRSVEQEIQGTVDTNHYEAAGRGLTLEGEERLKAREWEISRTRTRWDCRADSDREARTRAVVERKNEARRRRFEERAASVDKWADSKRVDPRSELSRAELASVNQQAWRIHERVRTGTTTAALSKRVAQKMADGADIVDASVLVTEEEWLAPGMVVPIGKLAATNRSEVCIEGRVTVLWEPTTPTISQVGLIEDETGTTKFTAWTKSDMKLVREGEWVRFRGVAKSWYEGRVSVALTGWSRVEFPERERSERL</sequence>
<dbReference type="GO" id="GO:0003677">
    <property type="term" value="F:DNA binding"/>
    <property type="evidence" value="ECO:0007669"/>
    <property type="project" value="UniProtKB-KW"/>
</dbReference>
<dbReference type="RefSeq" id="WP_220620697.1">
    <property type="nucleotide sequence ID" value="NZ_RKLR01000020.1"/>
</dbReference>
<evidence type="ECO:0000313" key="1">
    <source>
        <dbReference type="EMBL" id="MBX0325840.1"/>
    </source>
</evidence>
<comment type="caution">
    <text evidence="1">The sequence shown here is derived from an EMBL/GenBank/DDBJ whole genome shotgun (WGS) entry which is preliminary data.</text>
</comment>
<gene>
    <name evidence="1" type="ORF">EGH21_22745</name>
</gene>
<name>A0AAW4PX12_9EURY</name>
<keyword evidence="2" id="KW-1185">Reference proteome</keyword>
<protein>
    <submittedName>
        <fullName evidence="1">DNA-binding protein</fullName>
    </submittedName>
</protein>